<keyword evidence="4" id="KW-0677">Repeat</keyword>
<keyword evidence="2" id="KW-0963">Cytoplasm</keyword>
<dbReference type="SMART" id="SM00320">
    <property type="entry name" value="WD40"/>
    <property type="match status" value="3"/>
</dbReference>
<dbReference type="SUPFAM" id="SSF50978">
    <property type="entry name" value="WD40 repeat-like"/>
    <property type="match status" value="1"/>
</dbReference>
<evidence type="ECO:0000256" key="7">
    <source>
        <dbReference type="ARBA" id="ARBA00023212"/>
    </source>
</evidence>
<dbReference type="GO" id="GO:0003341">
    <property type="term" value="P:cilium movement"/>
    <property type="evidence" value="ECO:0007669"/>
    <property type="project" value="TreeGrafter"/>
</dbReference>
<dbReference type="InterPro" id="IPR036322">
    <property type="entry name" value="WD40_repeat_dom_sf"/>
</dbReference>
<evidence type="ECO:0000256" key="4">
    <source>
        <dbReference type="ARBA" id="ARBA00022737"/>
    </source>
</evidence>
<protein>
    <recommendedName>
        <fullName evidence="10">Dynein axonemal intermediate chain 4</fullName>
    </recommendedName>
    <alternativeName>
        <fullName evidence="11">WD repeat-containing protein 78</fullName>
    </alternativeName>
</protein>
<organism evidence="12 13">
    <name type="scientific">Henosepilachna vigintioctopunctata</name>
    <dbReference type="NCBI Taxonomy" id="420089"/>
    <lineage>
        <taxon>Eukaryota</taxon>
        <taxon>Metazoa</taxon>
        <taxon>Ecdysozoa</taxon>
        <taxon>Arthropoda</taxon>
        <taxon>Hexapoda</taxon>
        <taxon>Insecta</taxon>
        <taxon>Pterygota</taxon>
        <taxon>Neoptera</taxon>
        <taxon>Endopterygota</taxon>
        <taxon>Coleoptera</taxon>
        <taxon>Polyphaga</taxon>
        <taxon>Cucujiformia</taxon>
        <taxon>Coccinelloidea</taxon>
        <taxon>Coccinellidae</taxon>
        <taxon>Epilachninae</taxon>
        <taxon>Epilachnini</taxon>
        <taxon>Henosepilachna</taxon>
    </lineage>
</organism>
<dbReference type="InterPro" id="IPR015943">
    <property type="entry name" value="WD40/YVTN_repeat-like_dom_sf"/>
</dbReference>
<reference evidence="12 13" key="1">
    <citation type="submission" date="2023-03" db="EMBL/GenBank/DDBJ databases">
        <title>Genome insight into feeding habits of ladybird beetles.</title>
        <authorList>
            <person name="Li H.-S."/>
            <person name="Huang Y.-H."/>
            <person name="Pang H."/>
        </authorList>
    </citation>
    <scope>NUCLEOTIDE SEQUENCE [LARGE SCALE GENOMIC DNA]</scope>
    <source>
        <strain evidence="12">SYSU_2023b</strain>
        <tissue evidence="12">Whole body</tissue>
    </source>
</reference>
<dbReference type="PANTHER" id="PTHR12442">
    <property type="entry name" value="DYNEIN INTERMEDIATE CHAIN"/>
    <property type="match status" value="1"/>
</dbReference>
<keyword evidence="3" id="KW-0853">WD repeat</keyword>
<keyword evidence="8" id="KW-0966">Cell projection</keyword>
<dbReference type="PANTHER" id="PTHR12442:SF12">
    <property type="entry name" value="DYNEIN AXONEMAL INTERMEDIATE CHAIN 4"/>
    <property type="match status" value="1"/>
</dbReference>
<evidence type="ECO:0000313" key="13">
    <source>
        <dbReference type="Proteomes" id="UP001431783"/>
    </source>
</evidence>
<evidence type="ECO:0000256" key="6">
    <source>
        <dbReference type="ARBA" id="ARBA00023069"/>
    </source>
</evidence>
<evidence type="ECO:0000256" key="11">
    <source>
        <dbReference type="ARBA" id="ARBA00041557"/>
    </source>
</evidence>
<evidence type="ECO:0000256" key="1">
    <source>
        <dbReference type="ARBA" id="ARBA00004611"/>
    </source>
</evidence>
<keyword evidence="6" id="KW-0969">Cilium</keyword>
<evidence type="ECO:0000256" key="10">
    <source>
        <dbReference type="ARBA" id="ARBA00040002"/>
    </source>
</evidence>
<gene>
    <name evidence="12" type="ORF">WA026_023397</name>
</gene>
<dbReference type="GO" id="GO:0005858">
    <property type="term" value="C:axonemal dynein complex"/>
    <property type="evidence" value="ECO:0007669"/>
    <property type="project" value="TreeGrafter"/>
</dbReference>
<evidence type="ECO:0000256" key="2">
    <source>
        <dbReference type="ARBA" id="ARBA00022490"/>
    </source>
</evidence>
<evidence type="ECO:0000256" key="9">
    <source>
        <dbReference type="ARBA" id="ARBA00024190"/>
    </source>
</evidence>
<keyword evidence="5" id="KW-0282">Flagellum</keyword>
<evidence type="ECO:0000256" key="8">
    <source>
        <dbReference type="ARBA" id="ARBA00023273"/>
    </source>
</evidence>
<dbReference type="InterPro" id="IPR050687">
    <property type="entry name" value="Dynein_IC"/>
</dbReference>
<sequence length="485" mass="54676">MFGVKHNECVGFDSRWEVKKVYYEGCTQTPLYVSKNATTETARSKEIEVQTDPMEIPQVPAVDMDKLAGFLTKIYPKVIEELDESVNSTAFAGYKVQNEPLEEASKLLQTIEVFPQNESTETVNSAKISSVSWNCSARTIAVAMSYPHQSWCYDSGVILVYFLDREERIPSSPSRKISSDSCITNIQFHPLMPAILAGSAHDGTILIWNVQDVNNDSVLSKISRTDNVSCMNWMTLDHVTMDIVFLVTGCLDGTITMWRFNNSYTCANVYEKYKIKPPVMSRIKRSKSRRSANSVEIGVGVTCFEFSRHLPDMFVVGTEGGLVIQCSTSKPIKLKGGTETDPLYDPVFQHYDPHDGAVVNVQVSRTRNDMFLTTGADLQTRIYIIGQEEPARVIFFNSSVNPHYWVPYEKHLIYGYGMHKNIEVYNVKTGKIVDRRDIAEKSRPLFTNAVCEINPKKPNIVAVGIKEGVLELWMISWGTYANITD</sequence>
<dbReference type="AlphaFoldDB" id="A0AAW1U4Q8"/>
<dbReference type="GO" id="GO:0045504">
    <property type="term" value="F:dynein heavy chain binding"/>
    <property type="evidence" value="ECO:0007669"/>
    <property type="project" value="TreeGrafter"/>
</dbReference>
<dbReference type="Gene3D" id="2.130.10.10">
    <property type="entry name" value="YVTN repeat-like/Quinoprotein amine dehydrogenase"/>
    <property type="match status" value="2"/>
</dbReference>
<comment type="caution">
    <text evidence="12">The sequence shown here is derived from an EMBL/GenBank/DDBJ whole genome shotgun (WGS) entry which is preliminary data.</text>
</comment>
<dbReference type="GO" id="GO:0045503">
    <property type="term" value="F:dynein light chain binding"/>
    <property type="evidence" value="ECO:0007669"/>
    <property type="project" value="TreeGrafter"/>
</dbReference>
<proteinExistence type="predicted"/>
<name>A0AAW1U4Q8_9CUCU</name>
<evidence type="ECO:0000256" key="3">
    <source>
        <dbReference type="ARBA" id="ARBA00022574"/>
    </source>
</evidence>
<keyword evidence="7" id="KW-0206">Cytoskeleton</keyword>
<accession>A0AAW1U4Q8</accession>
<dbReference type="InterPro" id="IPR001680">
    <property type="entry name" value="WD40_rpt"/>
</dbReference>
<evidence type="ECO:0000256" key="5">
    <source>
        <dbReference type="ARBA" id="ARBA00022846"/>
    </source>
</evidence>
<evidence type="ECO:0000313" key="12">
    <source>
        <dbReference type="EMBL" id="KAK9878697.1"/>
    </source>
</evidence>
<comment type="subcellular location">
    <subcellularLocation>
        <location evidence="1">Cytoplasm</location>
        <location evidence="1">Cytoskeleton</location>
        <location evidence="1">Flagellum axoneme</location>
    </subcellularLocation>
    <subcellularLocation>
        <location evidence="9">Dynein axonemal particle</location>
    </subcellularLocation>
</comment>
<dbReference type="EMBL" id="JARQZJ010000054">
    <property type="protein sequence ID" value="KAK9878697.1"/>
    <property type="molecule type" value="Genomic_DNA"/>
</dbReference>
<keyword evidence="13" id="KW-1185">Reference proteome</keyword>
<dbReference type="GO" id="GO:0120293">
    <property type="term" value="C:dynein axonemal particle"/>
    <property type="evidence" value="ECO:0007669"/>
    <property type="project" value="UniProtKB-SubCell"/>
</dbReference>
<dbReference type="Proteomes" id="UP001431783">
    <property type="component" value="Unassembled WGS sequence"/>
</dbReference>